<sequence>MEMKIQYFNVFLCRNGEKTNYDLSKLIDIIRVSSPIERTVKLGSQHTMFMNNSRIPLHHVTNGSSLEGYEYLPRNRTVWIGKYRSEKPYEGKIGEEEIKQIDGDLFEPSVCLVIPTSHLFLMERKFLGPSINQIGEYLSSFIKSKVPNVKYSVKFEPLKTDSLKPLIEASESIKSIVIQIKNEGFQLSNLFPNINDSNKTLLEKLFGNMIEVSEELDINTTTVAFKKSWYKREMDIERIYRILNLLNSEDDNLISAKVEFLNPETHEPSEIDLKKDGFYIQEKTSSKTDDFEKLANLMTSHYYDDQNRIKDVHYLSFGSLLSVDESEFDIVTENSI</sequence>
<reference evidence="2" key="1">
    <citation type="submission" date="2013-12" db="EMBL/GenBank/DDBJ databases">
        <title>Genome sequences of Streptococcus thermophilus strains MTH17CL396 and M17PTZA496 isolated from Fontina cheese in Valle d'Aosta region (Italy).</title>
        <authorList>
            <person name="Treu L."/>
            <person name="Giacomini A."/>
            <person name="Corich V."/>
            <person name="Vendramin V."/>
            <person name="Bovo B."/>
        </authorList>
    </citation>
    <scope>NUCLEOTIDE SEQUENCE [LARGE SCALE GENOMIC DNA]</scope>
    <source>
        <strain evidence="2">M17PTZA496</strain>
    </source>
</reference>
<dbReference type="AlphaFoldDB" id="A0A0E2Q2E9"/>
<organism evidence="1 2">
    <name type="scientific">Streptococcus thermophilus M17PTZA496</name>
    <dbReference type="NCBI Taxonomy" id="1433289"/>
    <lineage>
        <taxon>Bacteria</taxon>
        <taxon>Bacillati</taxon>
        <taxon>Bacillota</taxon>
        <taxon>Bacilli</taxon>
        <taxon>Lactobacillales</taxon>
        <taxon>Streptococcaceae</taxon>
        <taxon>Streptococcus</taxon>
    </lineage>
</organism>
<proteinExistence type="predicted"/>
<evidence type="ECO:0000313" key="1">
    <source>
        <dbReference type="EMBL" id="ETW90316.1"/>
    </source>
</evidence>
<comment type="caution">
    <text evidence="1">The sequence shown here is derived from an EMBL/GenBank/DDBJ whole genome shotgun (WGS) entry which is preliminary data.</text>
</comment>
<name>A0A0E2Q2E9_STRTR</name>
<protein>
    <submittedName>
        <fullName evidence="1">Uncharacterized protein</fullName>
    </submittedName>
</protein>
<dbReference type="HOGENOM" id="CLU_857230_0_0_9"/>
<dbReference type="Proteomes" id="UP000024559">
    <property type="component" value="Chromosome"/>
</dbReference>
<gene>
    <name evidence="1" type="ORF">X841_04475</name>
</gene>
<evidence type="ECO:0000313" key="2">
    <source>
        <dbReference type="Proteomes" id="UP000024559"/>
    </source>
</evidence>
<dbReference type="EMBL" id="AZJT01000034">
    <property type="protein sequence ID" value="ETW90316.1"/>
    <property type="molecule type" value="Genomic_DNA"/>
</dbReference>
<accession>A0A0E2Q2E9</accession>
<dbReference type="PATRIC" id="fig|1433289.7.peg.898"/>